<evidence type="ECO:0000313" key="2">
    <source>
        <dbReference type="Proteomes" id="UP001149140"/>
    </source>
</evidence>
<name>A0A9X3S6Y2_9ACTN</name>
<keyword evidence="2" id="KW-1185">Reference proteome</keyword>
<organism evidence="1 2">
    <name type="scientific">Solirubrobacter ginsenosidimutans</name>
    <dbReference type="NCBI Taxonomy" id="490573"/>
    <lineage>
        <taxon>Bacteria</taxon>
        <taxon>Bacillati</taxon>
        <taxon>Actinomycetota</taxon>
        <taxon>Thermoleophilia</taxon>
        <taxon>Solirubrobacterales</taxon>
        <taxon>Solirubrobacteraceae</taxon>
        <taxon>Solirubrobacter</taxon>
    </lineage>
</organism>
<comment type="caution">
    <text evidence="1">The sequence shown here is derived from an EMBL/GenBank/DDBJ whole genome shotgun (WGS) entry which is preliminary data.</text>
</comment>
<dbReference type="AlphaFoldDB" id="A0A9X3S6Y2"/>
<dbReference type="Proteomes" id="UP001149140">
    <property type="component" value="Unassembled WGS sequence"/>
</dbReference>
<dbReference type="SUPFAM" id="SSF53756">
    <property type="entry name" value="UDP-Glycosyltransferase/glycogen phosphorylase"/>
    <property type="match status" value="1"/>
</dbReference>
<dbReference type="GO" id="GO:0016757">
    <property type="term" value="F:glycosyltransferase activity"/>
    <property type="evidence" value="ECO:0007669"/>
    <property type="project" value="TreeGrafter"/>
</dbReference>
<dbReference type="PANTHER" id="PTHR21015:SF28">
    <property type="entry name" value="SLL1722 PROTEIN"/>
    <property type="match status" value="1"/>
</dbReference>
<dbReference type="RefSeq" id="WP_270044832.1">
    <property type="nucleotide sequence ID" value="NZ_JAPDOD010000049.1"/>
</dbReference>
<reference evidence="1" key="1">
    <citation type="submission" date="2022-10" db="EMBL/GenBank/DDBJ databases">
        <title>The WGS of Solirubrobacter ginsenosidimutans DSM 21036.</title>
        <authorList>
            <person name="Jiang Z."/>
        </authorList>
    </citation>
    <scope>NUCLEOTIDE SEQUENCE</scope>
    <source>
        <strain evidence="1">DSM 21036</strain>
    </source>
</reference>
<gene>
    <name evidence="1" type="ORF">OM076_35205</name>
</gene>
<proteinExistence type="predicted"/>
<dbReference type="PANTHER" id="PTHR21015">
    <property type="entry name" value="UDP-N-ACETYLGLUCOSAMINE--N-ACETYLMURAMYL-(PENTAPEPTIDE) PYROPHOSPHORYL-UNDECAPRENOL N-ACETYLGLUCOSAMINE TRANSFERASE 1"/>
    <property type="match status" value="1"/>
</dbReference>
<evidence type="ECO:0000313" key="1">
    <source>
        <dbReference type="EMBL" id="MDA0165571.1"/>
    </source>
</evidence>
<dbReference type="EMBL" id="JAPDOD010000049">
    <property type="protein sequence ID" value="MDA0165571.1"/>
    <property type="molecule type" value="Genomic_DNA"/>
</dbReference>
<evidence type="ECO:0008006" key="3">
    <source>
        <dbReference type="Google" id="ProtNLM"/>
    </source>
</evidence>
<dbReference type="Gene3D" id="3.40.50.2000">
    <property type="entry name" value="Glycogen Phosphorylase B"/>
    <property type="match status" value="1"/>
</dbReference>
<protein>
    <recommendedName>
        <fullName evidence="3">Glycosyl transferase</fullName>
    </recommendedName>
</protein>
<accession>A0A9X3S6Y2</accession>
<sequence length="356" mass="38755">MKPALLFYCQHSVGLGHLMRSYALTEALAERFRVVLLAGGELPTGIEPPNGVEIVALPPLGVRNGAFGSGDPRYTTEAAWEVRARRIQDALEATRPSVVLVELFPFGRAKFARELVPLLTRARELGATTACSLRDILVSTRENQKEHDDRAARLANAHLDLILVHCDPRFARLEETFKPRIPLSVPVHYTGFVARNGHAPGDRQEHIVVSAGGGRVGRPLLEEAIKASDGRPMRAIAGPLMPISDYEALEAIAPPNVELVRSVPDLAHELSRARASISQCGYNTALDVLRTRVPALVVPYATPEEDEQTRRARRLQSLGVVQVATHINGDIPALLRFTPSATTLDLDGAAKTAELL</sequence>